<evidence type="ECO:0008006" key="4">
    <source>
        <dbReference type="Google" id="ProtNLM"/>
    </source>
</evidence>
<feature type="coiled-coil region" evidence="1">
    <location>
        <begin position="410"/>
        <end position="437"/>
    </location>
</feature>
<reference evidence="2 3" key="1">
    <citation type="journal article" date="2013" name="Nat. Commun.">
        <title>Genome sequence and functional genomic analysis of the oil-degrading bacterium Oleispira antarctica.</title>
        <authorList>
            <person name="Kube M."/>
            <person name="Chernikova T.N."/>
            <person name="Al-Ramahi Y."/>
            <person name="Beloqui A."/>
            <person name="Lopez-Cortez N."/>
            <person name="Guazzaroni M.E."/>
            <person name="Heipieper H.J."/>
            <person name="Klages S."/>
            <person name="Kotsyurbenko O.R."/>
            <person name="Langer I."/>
            <person name="Nechitaylo T.Y."/>
            <person name="Lunsdorf H."/>
            <person name="Fernandez M."/>
            <person name="Juarez S."/>
            <person name="Ciordia S."/>
            <person name="Singer A."/>
            <person name="Kagan O."/>
            <person name="Egorova O."/>
            <person name="Petit P.A."/>
            <person name="Stogios P."/>
            <person name="Kim Y."/>
            <person name="Tchigvintsev A."/>
            <person name="Flick R."/>
            <person name="Denaro R."/>
            <person name="Genovese M."/>
            <person name="Albar J.P."/>
            <person name="Reva O.N."/>
            <person name="Martinez-Gomariz M."/>
            <person name="Tran H."/>
            <person name="Ferrer M."/>
            <person name="Savchenko A."/>
            <person name="Yakunin A.F."/>
            <person name="Yakimov M.M."/>
            <person name="Golyshina O.V."/>
            <person name="Reinhardt R."/>
            <person name="Golyshin P.N."/>
        </authorList>
    </citation>
    <scope>NUCLEOTIDE SEQUENCE [LARGE SCALE GENOMIC DNA]</scope>
</reference>
<evidence type="ECO:0000313" key="2">
    <source>
        <dbReference type="EMBL" id="CCK76825.1"/>
    </source>
</evidence>
<dbReference type="KEGG" id="oai:OLEAN_C26490"/>
<name>R4YPI6_OLEAN</name>
<organism evidence="2 3">
    <name type="scientific">Oleispira antarctica RB-8</name>
    <dbReference type="NCBI Taxonomy" id="698738"/>
    <lineage>
        <taxon>Bacteria</taxon>
        <taxon>Pseudomonadati</taxon>
        <taxon>Pseudomonadota</taxon>
        <taxon>Gammaproteobacteria</taxon>
        <taxon>Oceanospirillales</taxon>
        <taxon>Oceanospirillaceae</taxon>
        <taxon>Oleispira</taxon>
    </lineage>
</organism>
<dbReference type="STRING" id="698738.OLEAN_C26490"/>
<dbReference type="OrthoDB" id="9795626at2"/>
<dbReference type="Gene3D" id="3.40.50.300">
    <property type="entry name" value="P-loop containing nucleotide triphosphate hydrolases"/>
    <property type="match status" value="2"/>
</dbReference>
<gene>
    <name evidence="2" type="ORF">OLEAN_C26490</name>
</gene>
<dbReference type="AlphaFoldDB" id="R4YPI6"/>
<dbReference type="HOGENOM" id="CLU_024631_1_0_6"/>
<sequence length="661" mass="75465">MKLQEIIISNFMPYKGEQKVIFPQHETQNVMLLFGDNMRGKTSFLNAIRWGFYGNAVGRHLRKIPRASLVNMDAAAMGDWSMSISLKFSDSNKSYELRRQINKKAHVSSPRNDSDFEEKVGLRVNGVVVPGDVIVNEINQVLPEEISRFFLFDGELLQEYENLLIEGDEQGEKIKEHIEQVLGVPALINGRNELASLLKEARTLQAKDAKNNNELSSYAERQRQLSIQFDSFEKDLKEQKFQRDENQVQIDIIDDELKNTEAVQKKKIQLEGLKGNVEVIERNLVNLADQKRELLRTAWKDVLNTSIAPILLNLQSERDNLKKAVNNAAVLNNKIKDLTEMLDDKTCVTCHQNIPEIEPLKEKYEVLKAQAELSAVNMDDYTGITEKIDKLSRIRSAEEGRRILQALTKESKEQVELIKVETKLEELNDEIKEYDTDHIMRQREKRDRLTGLKSRVAHAIENIKSKIEKNESEQDQISTLISKNKGAQGQQSSIRVNLYQELEQVFSQGIVQLRDSLRETVQQHASNAFAELTTEKTYSGLEINHNYGLSIIDHENRVLKERSAGAEQIVALSLIDGLNRTARKSGPIVMDTPLGRLDPKHRSNVLGYLPKMADQVILLVHEGEIDPKKDLNNFAERIGARYQIERISATESRIERVSDHG</sequence>
<dbReference type="PANTHER" id="PTHR32114:SF2">
    <property type="entry name" value="ABC TRANSPORTER ABCH.3"/>
    <property type="match status" value="1"/>
</dbReference>
<dbReference type="Proteomes" id="UP000032749">
    <property type="component" value="Chromosome"/>
</dbReference>
<keyword evidence="1" id="KW-0175">Coiled coil</keyword>
<dbReference type="EMBL" id="FO203512">
    <property type="protein sequence ID" value="CCK76825.1"/>
    <property type="molecule type" value="Genomic_DNA"/>
</dbReference>
<dbReference type="GO" id="GO:0016887">
    <property type="term" value="F:ATP hydrolysis activity"/>
    <property type="evidence" value="ECO:0007669"/>
    <property type="project" value="InterPro"/>
</dbReference>
<dbReference type="PATRIC" id="fig|698738.3.peg.2748"/>
<dbReference type="InterPro" id="IPR027417">
    <property type="entry name" value="P-loop_NTPase"/>
</dbReference>
<feature type="coiled-coil region" evidence="1">
    <location>
        <begin position="263"/>
        <end position="341"/>
    </location>
</feature>
<dbReference type="SUPFAM" id="SSF52540">
    <property type="entry name" value="P-loop containing nucleoside triphosphate hydrolases"/>
    <property type="match status" value="1"/>
</dbReference>
<protein>
    <recommendedName>
        <fullName evidence="4">Rad50/SbcC-type AAA domain-containing protein</fullName>
    </recommendedName>
</protein>
<evidence type="ECO:0000256" key="1">
    <source>
        <dbReference type="SAM" id="Coils"/>
    </source>
</evidence>
<accession>R4YPI6</accession>
<dbReference type="PANTHER" id="PTHR32114">
    <property type="entry name" value="ABC TRANSPORTER ABCH.3"/>
    <property type="match status" value="1"/>
</dbReference>
<keyword evidence="3" id="KW-1185">Reference proteome</keyword>
<evidence type="ECO:0000313" key="3">
    <source>
        <dbReference type="Proteomes" id="UP000032749"/>
    </source>
</evidence>
<dbReference type="GO" id="GO:0006302">
    <property type="term" value="P:double-strand break repair"/>
    <property type="evidence" value="ECO:0007669"/>
    <property type="project" value="InterPro"/>
</dbReference>
<proteinExistence type="predicted"/>